<dbReference type="RefSeq" id="WP_238280599.1">
    <property type="nucleotide sequence ID" value="NZ_BPQL01000089.1"/>
</dbReference>
<keyword evidence="1" id="KW-0812">Transmembrane</keyword>
<reference evidence="2 3" key="1">
    <citation type="submission" date="2024-06" db="EMBL/GenBank/DDBJ databases">
        <title>Genomic Encyclopedia of Type Strains, Phase IV (KMG-IV): sequencing the most valuable type-strain genomes for metagenomic binning, comparative biology and taxonomic classification.</title>
        <authorList>
            <person name="Goeker M."/>
        </authorList>
    </citation>
    <scope>NUCLEOTIDE SEQUENCE [LARGE SCALE GENOMIC DNA]</scope>
    <source>
        <strain evidence="2 3">DSM 21331</strain>
    </source>
</reference>
<evidence type="ECO:0000313" key="2">
    <source>
        <dbReference type="EMBL" id="MET3692715.1"/>
    </source>
</evidence>
<keyword evidence="1" id="KW-0472">Membrane</keyword>
<dbReference type="Proteomes" id="UP001549145">
    <property type="component" value="Unassembled WGS sequence"/>
</dbReference>
<keyword evidence="3" id="KW-1185">Reference proteome</keyword>
<organism evidence="2 3">
    <name type="scientific">Methylobacterium goesingense</name>
    <dbReference type="NCBI Taxonomy" id="243690"/>
    <lineage>
        <taxon>Bacteria</taxon>
        <taxon>Pseudomonadati</taxon>
        <taxon>Pseudomonadota</taxon>
        <taxon>Alphaproteobacteria</taxon>
        <taxon>Hyphomicrobiales</taxon>
        <taxon>Methylobacteriaceae</taxon>
        <taxon>Methylobacterium</taxon>
    </lineage>
</organism>
<keyword evidence="1" id="KW-1133">Transmembrane helix</keyword>
<feature type="transmembrane region" description="Helical" evidence="1">
    <location>
        <begin position="6"/>
        <end position="27"/>
    </location>
</feature>
<gene>
    <name evidence="2" type="ORF">ABID43_002255</name>
</gene>
<feature type="transmembrane region" description="Helical" evidence="1">
    <location>
        <begin position="34"/>
        <end position="55"/>
    </location>
</feature>
<evidence type="ECO:0000256" key="1">
    <source>
        <dbReference type="SAM" id="Phobius"/>
    </source>
</evidence>
<sequence>MTVPVYPFDVWIWAAFDPVLIAIALVMGWKSDQFVKVILVSLMAFAVSVLVSWGLTAVGIPWPAPVSHDGPTFFPIRWIAGFLWGTLGFLAHQLYRLRA</sequence>
<dbReference type="EMBL" id="JBEPMM010000005">
    <property type="protein sequence ID" value="MET3692715.1"/>
    <property type="molecule type" value="Genomic_DNA"/>
</dbReference>
<name>A0ABV2L7I9_9HYPH</name>
<proteinExistence type="predicted"/>
<feature type="transmembrane region" description="Helical" evidence="1">
    <location>
        <begin position="75"/>
        <end position="95"/>
    </location>
</feature>
<comment type="caution">
    <text evidence="2">The sequence shown here is derived from an EMBL/GenBank/DDBJ whole genome shotgun (WGS) entry which is preliminary data.</text>
</comment>
<accession>A0ABV2L7I9</accession>
<evidence type="ECO:0000313" key="3">
    <source>
        <dbReference type="Proteomes" id="UP001549145"/>
    </source>
</evidence>
<protein>
    <submittedName>
        <fullName evidence="2">Uncharacterized protein</fullName>
    </submittedName>
</protein>